<dbReference type="InterPro" id="IPR052586">
    <property type="entry name" value="ASCC2"/>
</dbReference>
<protein>
    <submittedName>
        <fullName evidence="4">CUE domain-containing protein</fullName>
    </submittedName>
</protein>
<reference evidence="4" key="1">
    <citation type="submission" date="2022-11" db="UniProtKB">
        <authorList>
            <consortium name="WormBaseParasite"/>
        </authorList>
    </citation>
    <scope>IDENTIFICATION</scope>
</reference>
<dbReference type="GO" id="GO:0006355">
    <property type="term" value="P:regulation of DNA-templated transcription"/>
    <property type="evidence" value="ECO:0007669"/>
    <property type="project" value="TreeGrafter"/>
</dbReference>
<dbReference type="InterPro" id="IPR041800">
    <property type="entry name" value="ASCC2_CUE"/>
</dbReference>
<dbReference type="GO" id="GO:0043130">
    <property type="term" value="F:ubiquitin binding"/>
    <property type="evidence" value="ECO:0007669"/>
    <property type="project" value="InterPro"/>
</dbReference>
<organism evidence="3 4">
    <name type="scientific">Romanomermis culicivorax</name>
    <name type="common">Nematode worm</name>
    <dbReference type="NCBI Taxonomy" id="13658"/>
    <lineage>
        <taxon>Eukaryota</taxon>
        <taxon>Metazoa</taxon>
        <taxon>Ecdysozoa</taxon>
        <taxon>Nematoda</taxon>
        <taxon>Enoplea</taxon>
        <taxon>Dorylaimia</taxon>
        <taxon>Mermithida</taxon>
        <taxon>Mermithoidea</taxon>
        <taxon>Mermithidae</taxon>
        <taxon>Romanomermis</taxon>
    </lineage>
</organism>
<evidence type="ECO:0000259" key="2">
    <source>
        <dbReference type="PROSITE" id="PS51140"/>
    </source>
</evidence>
<feature type="compositionally biased region" description="Basic and acidic residues" evidence="1">
    <location>
        <begin position="581"/>
        <end position="599"/>
    </location>
</feature>
<proteinExistence type="predicted"/>
<dbReference type="SUPFAM" id="SSF46934">
    <property type="entry name" value="UBA-like"/>
    <property type="match status" value="1"/>
</dbReference>
<dbReference type="PANTHER" id="PTHR21494:SF0">
    <property type="entry name" value="ACTIVATING SIGNAL COINTEGRATOR 1 COMPLEX SUBUNIT 2"/>
    <property type="match status" value="1"/>
</dbReference>
<feature type="compositionally biased region" description="Basic residues" evidence="1">
    <location>
        <begin position="626"/>
        <end position="639"/>
    </location>
</feature>
<evidence type="ECO:0000313" key="3">
    <source>
        <dbReference type="Proteomes" id="UP000887565"/>
    </source>
</evidence>
<dbReference type="Proteomes" id="UP000887565">
    <property type="component" value="Unplaced"/>
</dbReference>
<dbReference type="Pfam" id="PF02845">
    <property type="entry name" value="CUE"/>
    <property type="match status" value="1"/>
</dbReference>
<feature type="compositionally biased region" description="Basic and acidic residues" evidence="1">
    <location>
        <begin position="611"/>
        <end position="625"/>
    </location>
</feature>
<dbReference type="InterPro" id="IPR009060">
    <property type="entry name" value="UBA-like_sf"/>
</dbReference>
<dbReference type="AlphaFoldDB" id="A0A915IFW7"/>
<feature type="region of interest" description="Disordered" evidence="1">
    <location>
        <begin position="581"/>
        <end position="653"/>
    </location>
</feature>
<feature type="domain" description="CUE" evidence="2">
    <location>
        <begin position="358"/>
        <end position="401"/>
    </location>
</feature>
<accession>A0A915IFW7</accession>
<keyword evidence="3" id="KW-1185">Reference proteome</keyword>
<dbReference type="OMA" id="DSHEINV"/>
<evidence type="ECO:0000313" key="4">
    <source>
        <dbReference type="WBParaSite" id="nRc.2.0.1.t13035-RA"/>
    </source>
</evidence>
<dbReference type="InterPro" id="IPR003892">
    <property type="entry name" value="CUE"/>
</dbReference>
<dbReference type="Gene3D" id="1.10.8.10">
    <property type="entry name" value="DNA helicase RuvA subunit, C-terminal domain"/>
    <property type="match status" value="1"/>
</dbReference>
<dbReference type="PANTHER" id="PTHR21494">
    <property type="entry name" value="ACTIVATING SIGNAL COINTEGRATOR 1 COMPLEX SUBUNIT 2 ASC-1 COMPLEX SUBUNIT P100"/>
    <property type="match status" value="1"/>
</dbReference>
<dbReference type="CDD" id="cd14364">
    <property type="entry name" value="CUE_ASCC2"/>
    <property type="match status" value="1"/>
</dbReference>
<dbReference type="PROSITE" id="PS51140">
    <property type="entry name" value="CUE"/>
    <property type="match status" value="1"/>
</dbReference>
<name>A0A915IFW7_ROMCU</name>
<evidence type="ECO:0000256" key="1">
    <source>
        <dbReference type="SAM" id="MobiDB-lite"/>
    </source>
</evidence>
<dbReference type="WBParaSite" id="nRc.2.0.1.t13035-RA">
    <property type="protein sequence ID" value="nRc.2.0.1.t13035-RA"/>
    <property type="gene ID" value="nRc.2.0.1.g13035"/>
</dbReference>
<sequence>MIILRMATRKEAEICQNMDHYAKLIYDNYLLDVPRIIDTCSLYGEDNERLVRKMVESVFKCQPKYYDDLREIFNEFHKFFAMVHPLFFYESCFLEKKFSEKGKNVGMEKMGKGKCMEKTNFGAFQKTLDKCIQNIDTTVGKTFQILNQHNDHGSFYNDKLASDTIHFLIDFVYSTNIFLKIFPQASKVLHETGLTERLPSLFEKTYPALFEAIANRKVVVFNANCQYPLERLAYYEESIVKLYRTLICYNILDPLLNTAGQKECIYKSKDEYVHDFISFMMHLVHEKSFALAYSRSFPFGKDLKLLHEKGVEMDHMSMKFISDALEAHSAIDCTVVKSQVQKESIKKTGRIEGDVQDHDSSLIRQIRDIFPGVDISVIRKCLKDYNNNVERIVNDMLTGALNVETYNDTTAASSKGEQPGTSGINSTKNGTLSLADIADDFERVVPLEHSKKRGNRNVLADKSSIQNSKPVYERYAYEKESDSDEDMNDPNKRAIAKSLMPSRKNFPTPVETEDFMPKEFGKKSSNFKIVNPNRGVIVQSDDDDEHGEDVYDDEYDDTYDSHEINVGEANTVDEIESKFKRANLHKNDTENDKAEDNGKNPRVQATQKPSKPWEGEYTGGKERQFKERHKGRSGNHNRKAGSLYKHSRGMGFF</sequence>